<dbReference type="STRING" id="698738.OLEAN_C08570"/>
<name>R4YPB1_OLEAN</name>
<accession>R4YPB1</accession>
<dbReference type="Proteomes" id="UP000032749">
    <property type="component" value="Chromosome"/>
</dbReference>
<protein>
    <submittedName>
        <fullName evidence="1">Uncharacterized protein</fullName>
    </submittedName>
</protein>
<proteinExistence type="predicted"/>
<gene>
    <name evidence="1" type="ORF">OLEAN_C08570</name>
</gene>
<reference evidence="1 2" key="1">
    <citation type="journal article" date="2013" name="Nat. Commun.">
        <title>Genome sequence and functional genomic analysis of the oil-degrading bacterium Oleispira antarctica.</title>
        <authorList>
            <person name="Kube M."/>
            <person name="Chernikova T.N."/>
            <person name="Al-Ramahi Y."/>
            <person name="Beloqui A."/>
            <person name="Lopez-Cortez N."/>
            <person name="Guazzaroni M.E."/>
            <person name="Heipieper H.J."/>
            <person name="Klages S."/>
            <person name="Kotsyurbenko O.R."/>
            <person name="Langer I."/>
            <person name="Nechitaylo T.Y."/>
            <person name="Lunsdorf H."/>
            <person name="Fernandez M."/>
            <person name="Juarez S."/>
            <person name="Ciordia S."/>
            <person name="Singer A."/>
            <person name="Kagan O."/>
            <person name="Egorova O."/>
            <person name="Petit P.A."/>
            <person name="Stogios P."/>
            <person name="Kim Y."/>
            <person name="Tchigvintsev A."/>
            <person name="Flick R."/>
            <person name="Denaro R."/>
            <person name="Genovese M."/>
            <person name="Albar J.P."/>
            <person name="Reva O.N."/>
            <person name="Martinez-Gomariz M."/>
            <person name="Tran H."/>
            <person name="Ferrer M."/>
            <person name="Savchenko A."/>
            <person name="Yakunin A.F."/>
            <person name="Yakimov M.M."/>
            <person name="Golyshina O.V."/>
            <person name="Reinhardt R."/>
            <person name="Golyshin P.N."/>
        </authorList>
    </citation>
    <scope>NUCLEOTIDE SEQUENCE [LARGE SCALE GENOMIC DNA]</scope>
</reference>
<dbReference type="EMBL" id="FO203512">
    <property type="protein sequence ID" value="CCK75033.1"/>
    <property type="molecule type" value="Genomic_DNA"/>
</dbReference>
<dbReference type="HOGENOM" id="CLU_2554947_0_0_6"/>
<organism evidence="1 2">
    <name type="scientific">Oleispira antarctica RB-8</name>
    <dbReference type="NCBI Taxonomy" id="698738"/>
    <lineage>
        <taxon>Bacteria</taxon>
        <taxon>Pseudomonadati</taxon>
        <taxon>Pseudomonadota</taxon>
        <taxon>Gammaproteobacteria</taxon>
        <taxon>Oceanospirillales</taxon>
        <taxon>Oceanospirillaceae</taxon>
        <taxon>Oleispira</taxon>
    </lineage>
</organism>
<evidence type="ECO:0000313" key="2">
    <source>
        <dbReference type="Proteomes" id="UP000032749"/>
    </source>
</evidence>
<dbReference type="KEGG" id="oai:OLEAN_C08570"/>
<dbReference type="AlphaFoldDB" id="R4YPB1"/>
<sequence>MKNTQLNIPIRRLDAIEIAALEPMVKAAYLKRLKIQRPNLFEGVLRLVTIEETRLLVNKAKASGQEDFVIRSINNAMEKAEC</sequence>
<keyword evidence="2" id="KW-1185">Reference proteome</keyword>
<evidence type="ECO:0000313" key="1">
    <source>
        <dbReference type="EMBL" id="CCK75033.1"/>
    </source>
</evidence>